<dbReference type="GO" id="GO:0005524">
    <property type="term" value="F:ATP binding"/>
    <property type="evidence" value="ECO:0007669"/>
    <property type="project" value="InterPro"/>
</dbReference>
<reference evidence="7" key="1">
    <citation type="submission" date="2019-09" db="EMBL/GenBank/DDBJ databases">
        <title>Draft genome information of white flower Hibiscus syriacus.</title>
        <authorList>
            <person name="Kim Y.-M."/>
        </authorList>
    </citation>
    <scope>NUCLEOTIDE SEQUENCE [LARGE SCALE GENOMIC DNA]</scope>
    <source>
        <strain evidence="7">YM2019G1</strain>
    </source>
</reference>
<name>A0A6A2YQV7_HIBSY</name>
<dbReference type="GO" id="GO:0016020">
    <property type="term" value="C:membrane"/>
    <property type="evidence" value="ECO:0007669"/>
    <property type="project" value="UniProtKB-SubCell"/>
</dbReference>
<dbReference type="InterPro" id="IPR036640">
    <property type="entry name" value="ABC1_TM_sf"/>
</dbReference>
<evidence type="ECO:0000259" key="6">
    <source>
        <dbReference type="PROSITE" id="PS50929"/>
    </source>
</evidence>
<dbReference type="PROSITE" id="PS50929">
    <property type="entry name" value="ABC_TM1F"/>
    <property type="match status" value="1"/>
</dbReference>
<keyword evidence="4 5" id="KW-0472">Membrane</keyword>
<evidence type="ECO:0000256" key="3">
    <source>
        <dbReference type="ARBA" id="ARBA00022989"/>
    </source>
</evidence>
<dbReference type="PANTHER" id="PTHR24221">
    <property type="entry name" value="ATP-BINDING CASSETTE SUB-FAMILY B"/>
    <property type="match status" value="1"/>
</dbReference>
<gene>
    <name evidence="7" type="ORF">F3Y22_tig00111311pilonHSYRG00301</name>
</gene>
<feature type="domain" description="ABC transmembrane type-1" evidence="6">
    <location>
        <begin position="1"/>
        <end position="92"/>
    </location>
</feature>
<evidence type="ECO:0000256" key="1">
    <source>
        <dbReference type="ARBA" id="ARBA00004141"/>
    </source>
</evidence>
<dbReference type="InterPro" id="IPR011527">
    <property type="entry name" value="ABC1_TM_dom"/>
</dbReference>
<protein>
    <recommendedName>
        <fullName evidence="6">ABC transmembrane type-1 domain-containing protein</fullName>
    </recommendedName>
</protein>
<dbReference type="Pfam" id="PF00664">
    <property type="entry name" value="ABC_membrane"/>
    <property type="match status" value="1"/>
</dbReference>
<comment type="caution">
    <text evidence="7">The sequence shown here is derived from an EMBL/GenBank/DDBJ whole genome shotgun (WGS) entry which is preliminary data.</text>
</comment>
<organism evidence="7 8">
    <name type="scientific">Hibiscus syriacus</name>
    <name type="common">Rose of Sharon</name>
    <dbReference type="NCBI Taxonomy" id="106335"/>
    <lineage>
        <taxon>Eukaryota</taxon>
        <taxon>Viridiplantae</taxon>
        <taxon>Streptophyta</taxon>
        <taxon>Embryophyta</taxon>
        <taxon>Tracheophyta</taxon>
        <taxon>Spermatophyta</taxon>
        <taxon>Magnoliopsida</taxon>
        <taxon>eudicotyledons</taxon>
        <taxon>Gunneridae</taxon>
        <taxon>Pentapetalae</taxon>
        <taxon>rosids</taxon>
        <taxon>malvids</taxon>
        <taxon>Malvales</taxon>
        <taxon>Malvaceae</taxon>
        <taxon>Malvoideae</taxon>
        <taxon>Hibiscus</taxon>
    </lineage>
</organism>
<sequence length="92" mass="9747">MEVGWFDEPEHSIGSLGVRLSADAATLRALVGHALSKIVQSIVSAIAGLVIAFIASWQLALIVLALFLLIGIDGYIQVKFMKGFSADAKAYA</sequence>
<evidence type="ECO:0000256" key="4">
    <source>
        <dbReference type="ARBA" id="ARBA00023136"/>
    </source>
</evidence>
<evidence type="ECO:0000256" key="2">
    <source>
        <dbReference type="ARBA" id="ARBA00022692"/>
    </source>
</evidence>
<dbReference type="Proteomes" id="UP000436088">
    <property type="component" value="Unassembled WGS sequence"/>
</dbReference>
<keyword evidence="8" id="KW-1185">Reference proteome</keyword>
<dbReference type="InterPro" id="IPR039421">
    <property type="entry name" value="Type_1_exporter"/>
</dbReference>
<dbReference type="AlphaFoldDB" id="A0A6A2YQV7"/>
<evidence type="ECO:0000313" key="7">
    <source>
        <dbReference type="EMBL" id="KAE8681686.1"/>
    </source>
</evidence>
<keyword evidence="2 5" id="KW-0812">Transmembrane</keyword>
<keyword evidence="3 5" id="KW-1133">Transmembrane helix</keyword>
<dbReference type="SUPFAM" id="SSF90123">
    <property type="entry name" value="ABC transporter transmembrane region"/>
    <property type="match status" value="1"/>
</dbReference>
<comment type="subcellular location">
    <subcellularLocation>
        <location evidence="1">Membrane</location>
        <topology evidence="1">Multi-pass membrane protein</topology>
    </subcellularLocation>
</comment>
<evidence type="ECO:0000313" key="8">
    <source>
        <dbReference type="Proteomes" id="UP000436088"/>
    </source>
</evidence>
<dbReference type="PANTHER" id="PTHR24221:SF621">
    <property type="entry name" value="ABC TRANSPORTER B FAMILY MEMBER 21"/>
    <property type="match status" value="1"/>
</dbReference>
<evidence type="ECO:0000256" key="5">
    <source>
        <dbReference type="SAM" id="Phobius"/>
    </source>
</evidence>
<feature type="transmembrane region" description="Helical" evidence="5">
    <location>
        <begin position="42"/>
        <end position="72"/>
    </location>
</feature>
<proteinExistence type="predicted"/>
<dbReference type="Gene3D" id="1.20.1560.10">
    <property type="entry name" value="ABC transporter type 1, transmembrane domain"/>
    <property type="match status" value="1"/>
</dbReference>
<dbReference type="EMBL" id="VEPZ02001303">
    <property type="protein sequence ID" value="KAE8681686.1"/>
    <property type="molecule type" value="Genomic_DNA"/>
</dbReference>
<accession>A0A6A2YQV7</accession>
<dbReference type="GO" id="GO:0140359">
    <property type="term" value="F:ABC-type transporter activity"/>
    <property type="evidence" value="ECO:0007669"/>
    <property type="project" value="InterPro"/>
</dbReference>